<evidence type="ECO:0000313" key="2">
    <source>
        <dbReference type="Proteomes" id="UP001212996"/>
    </source>
</evidence>
<dbReference type="EMBL" id="JAQMFO010000063">
    <property type="protein sequence ID" value="MDB6374881.1"/>
    <property type="molecule type" value="Genomic_DNA"/>
</dbReference>
<evidence type="ECO:0000313" key="1">
    <source>
        <dbReference type="EMBL" id="MDB6374881.1"/>
    </source>
</evidence>
<accession>A0AAW6BQ41</accession>
<dbReference type="AlphaFoldDB" id="A0AAW6BQ41"/>
<sequence>LRFIQGGVKKYARALTGGVGGGLAGSVAGGVGAIPGAIGGAAIGGMGYLAGRFVNGLFK</sequence>
<evidence type="ECO:0008006" key="3">
    <source>
        <dbReference type="Google" id="ProtNLM"/>
    </source>
</evidence>
<name>A0AAW6BQ41_9GAMM</name>
<organism evidence="1 2">
    <name type="scientific">Photorhabdus bodei</name>
    <dbReference type="NCBI Taxonomy" id="2029681"/>
    <lineage>
        <taxon>Bacteria</taxon>
        <taxon>Pseudomonadati</taxon>
        <taxon>Pseudomonadota</taxon>
        <taxon>Gammaproteobacteria</taxon>
        <taxon>Enterobacterales</taxon>
        <taxon>Morganellaceae</taxon>
        <taxon>Photorhabdus</taxon>
    </lineage>
</organism>
<proteinExistence type="predicted"/>
<protein>
    <recommendedName>
        <fullName evidence="3">Phage tail tape measure protein</fullName>
    </recommendedName>
</protein>
<reference evidence="1" key="1">
    <citation type="submission" date="2023-01" db="EMBL/GenBank/DDBJ databases">
        <title>Genome sequencing of Photorhabdus bodei 09-20.</title>
        <authorList>
            <person name="Kalindamar S."/>
            <person name="Kumru S."/>
        </authorList>
    </citation>
    <scope>NUCLEOTIDE SEQUENCE</scope>
    <source>
        <strain evidence="1">09-20</strain>
    </source>
</reference>
<comment type="caution">
    <text evidence="1">The sequence shown here is derived from an EMBL/GenBank/DDBJ whole genome shotgun (WGS) entry which is preliminary data.</text>
</comment>
<feature type="non-terminal residue" evidence="1">
    <location>
        <position position="1"/>
    </location>
</feature>
<gene>
    <name evidence="1" type="ORF">PH362_24040</name>
</gene>
<dbReference type="Proteomes" id="UP001212996">
    <property type="component" value="Unassembled WGS sequence"/>
</dbReference>